<organism evidence="2 3">
    <name type="scientific">Dunaliella salina</name>
    <name type="common">Green alga</name>
    <name type="synonym">Protococcus salinus</name>
    <dbReference type="NCBI Taxonomy" id="3046"/>
    <lineage>
        <taxon>Eukaryota</taxon>
        <taxon>Viridiplantae</taxon>
        <taxon>Chlorophyta</taxon>
        <taxon>core chlorophytes</taxon>
        <taxon>Chlorophyceae</taxon>
        <taxon>CS clade</taxon>
        <taxon>Chlamydomonadales</taxon>
        <taxon>Dunaliellaceae</taxon>
        <taxon>Dunaliella</taxon>
    </lineage>
</organism>
<reference evidence="2" key="1">
    <citation type="submission" date="2017-08" db="EMBL/GenBank/DDBJ databases">
        <authorList>
            <person name="Polle J.E."/>
            <person name="Barry K."/>
            <person name="Cushman J."/>
            <person name="Schmutz J."/>
            <person name="Tran D."/>
            <person name="Hathwaick L.T."/>
            <person name="Yim W.C."/>
            <person name="Jenkins J."/>
            <person name="Mckie-Krisberg Z.M."/>
            <person name="Prochnik S."/>
            <person name="Lindquist E."/>
            <person name="Dockter R.B."/>
            <person name="Adam C."/>
            <person name="Molina H."/>
            <person name="Bunkerborg J."/>
            <person name="Jin E."/>
            <person name="Buchheim M."/>
            <person name="Magnuson J."/>
        </authorList>
    </citation>
    <scope>NUCLEOTIDE SEQUENCE</scope>
    <source>
        <strain evidence="2">CCAP 19/18</strain>
    </source>
</reference>
<proteinExistence type="predicted"/>
<comment type="caution">
    <text evidence="2">The sequence shown here is derived from an EMBL/GenBank/DDBJ whole genome shotgun (WGS) entry which is preliminary data.</text>
</comment>
<dbReference type="Proteomes" id="UP000815325">
    <property type="component" value="Unassembled WGS sequence"/>
</dbReference>
<keyword evidence="3" id="KW-1185">Reference proteome</keyword>
<sequence>MHACMHLQDKALAEADALDKALDELPALEGPWHCCNAVPLERCLSTGLSPSHHHSAQVIMPAAACTSLASTTLHSAAATATAALPTPPCPAHLSCTPFFPSLLTSLLTPPSALLHHLPGMSGTPSTANAAVPAMGAAARELKGHQHPCTAPGALGQQQLLVVAATNECCLHAHRFPPDSAWASAWVSQEEMLCEQTNDISLSISCPLPPSPLTPPSAELLHALSVPCAPLSADEQKQQHCPGPSMPCSPILSKRGSMHS</sequence>
<accession>A0ABQ7FW56</accession>
<name>A0ABQ7FW56_DUNSA</name>
<evidence type="ECO:0000313" key="2">
    <source>
        <dbReference type="EMBL" id="KAF5826609.1"/>
    </source>
</evidence>
<feature type="region of interest" description="Disordered" evidence="1">
    <location>
        <begin position="234"/>
        <end position="259"/>
    </location>
</feature>
<evidence type="ECO:0000256" key="1">
    <source>
        <dbReference type="SAM" id="MobiDB-lite"/>
    </source>
</evidence>
<dbReference type="EMBL" id="MU070811">
    <property type="protein sequence ID" value="KAF5826609.1"/>
    <property type="molecule type" value="Genomic_DNA"/>
</dbReference>
<gene>
    <name evidence="2" type="ORF">DUNSADRAFT_2547</name>
</gene>
<protein>
    <submittedName>
        <fullName evidence="2">Uncharacterized protein</fullName>
    </submittedName>
</protein>
<evidence type="ECO:0000313" key="3">
    <source>
        <dbReference type="Proteomes" id="UP000815325"/>
    </source>
</evidence>